<proteinExistence type="predicted"/>
<dbReference type="AlphaFoldDB" id="A0A109G364"/>
<dbReference type="EMBL" id="LRPH01000069">
    <property type="protein sequence ID" value="KWU59329.1"/>
    <property type="molecule type" value="Genomic_DNA"/>
</dbReference>
<accession>A0A109G364</accession>
<reference evidence="1 2" key="1">
    <citation type="submission" date="2016-01" db="EMBL/GenBank/DDBJ databases">
        <authorList>
            <person name="McClelland M."/>
            <person name="Jain A."/>
            <person name="Saraogi P."/>
            <person name="Mendelson R."/>
            <person name="Westerman R."/>
            <person name="SanMiguel P."/>
            <person name="Csonka L."/>
        </authorList>
    </citation>
    <scope>NUCLEOTIDE SEQUENCE [LARGE SCALE GENOMIC DNA]</scope>
    <source>
        <strain evidence="1 2">PE8-15</strain>
    </source>
</reference>
<organism evidence="1 2">
    <name type="scientific">Bacillus mycoides</name>
    <dbReference type="NCBI Taxonomy" id="1405"/>
    <lineage>
        <taxon>Bacteria</taxon>
        <taxon>Bacillati</taxon>
        <taxon>Bacillota</taxon>
        <taxon>Bacilli</taxon>
        <taxon>Bacillales</taxon>
        <taxon>Bacillaceae</taxon>
        <taxon>Bacillus</taxon>
        <taxon>Bacillus cereus group</taxon>
    </lineage>
</organism>
<evidence type="ECO:0000313" key="1">
    <source>
        <dbReference type="EMBL" id="KWU59329.1"/>
    </source>
</evidence>
<gene>
    <name evidence="1" type="ORF">AWW70_18825</name>
</gene>
<dbReference type="RefSeq" id="WP_033706478.1">
    <property type="nucleotide sequence ID" value="NZ_CP009746.1"/>
</dbReference>
<comment type="caution">
    <text evidence="1">The sequence shown here is derived from an EMBL/GenBank/DDBJ whole genome shotgun (WGS) entry which is preliminary data.</text>
</comment>
<protein>
    <submittedName>
        <fullName evidence="1">Uncharacterized protein</fullName>
    </submittedName>
</protein>
<name>A0A109G364_BACMY</name>
<evidence type="ECO:0000313" key="2">
    <source>
        <dbReference type="Proteomes" id="UP000065797"/>
    </source>
</evidence>
<dbReference type="Proteomes" id="UP000065797">
    <property type="component" value="Unassembled WGS sequence"/>
</dbReference>
<sequence length="61" mass="7129">MKRKAQRRGCGIWALGELDYLYVTLKTESDEELFITKKRHPYKSVFSDSFLAEARSSNNDQ</sequence>